<gene>
    <name evidence="2" type="ORF">COU95_01115</name>
</gene>
<evidence type="ECO:0000313" key="3">
    <source>
        <dbReference type="Proteomes" id="UP000231474"/>
    </source>
</evidence>
<evidence type="ECO:0000256" key="1">
    <source>
        <dbReference type="SAM" id="Phobius"/>
    </source>
</evidence>
<protein>
    <submittedName>
        <fullName evidence="2">Uncharacterized protein</fullName>
    </submittedName>
</protein>
<dbReference type="AlphaFoldDB" id="A0A2M8L413"/>
<evidence type="ECO:0000313" key="2">
    <source>
        <dbReference type="EMBL" id="PJE67671.1"/>
    </source>
</evidence>
<dbReference type="Proteomes" id="UP000231474">
    <property type="component" value="Unassembled WGS sequence"/>
</dbReference>
<sequence length="234" mass="26312">MPEEIEANPEETIKEQPKAGLLEKLRIHKGKILGGVLGIFVFAGAVFGAYKFGQRQVQPGPWPTPTPKAVATPTPDETANWKTYTNTKYGYSIKYPPDFEIKEAEIANTPLIGGVSILDPKARDEKIAPKYRLLFGISLYRTENEAIEEIYKEPLSQYLGQKEFANIGTIAWVELDGKRAVRTTGSSTGGFFDRVEAINKEIKFNIEETAFTEEEREANKQTLNLMLSTFRFLE</sequence>
<name>A0A2M8L413_9BACT</name>
<dbReference type="EMBL" id="PFEK01000021">
    <property type="protein sequence ID" value="PJE67671.1"/>
    <property type="molecule type" value="Genomic_DNA"/>
</dbReference>
<accession>A0A2M8L413</accession>
<keyword evidence="1" id="KW-1133">Transmembrane helix</keyword>
<keyword evidence="1" id="KW-0472">Membrane</keyword>
<organism evidence="2 3">
    <name type="scientific">Candidatus Shapirobacteria bacterium CG10_big_fil_rev_8_21_14_0_10_40_9</name>
    <dbReference type="NCBI Taxonomy" id="1974888"/>
    <lineage>
        <taxon>Bacteria</taxon>
        <taxon>Candidatus Shapironibacteriota</taxon>
    </lineage>
</organism>
<comment type="caution">
    <text evidence="2">The sequence shown here is derived from an EMBL/GenBank/DDBJ whole genome shotgun (WGS) entry which is preliminary data.</text>
</comment>
<reference evidence="3" key="1">
    <citation type="submission" date="2017-09" db="EMBL/GenBank/DDBJ databases">
        <title>Depth-based differentiation of microbial function through sediment-hosted aquifers and enrichment of novel symbionts in the deep terrestrial subsurface.</title>
        <authorList>
            <person name="Probst A.J."/>
            <person name="Ladd B."/>
            <person name="Jarett J.K."/>
            <person name="Geller-Mcgrath D.E."/>
            <person name="Sieber C.M.K."/>
            <person name="Emerson J.B."/>
            <person name="Anantharaman K."/>
            <person name="Thomas B.C."/>
            <person name="Malmstrom R."/>
            <person name="Stieglmeier M."/>
            <person name="Klingl A."/>
            <person name="Woyke T."/>
            <person name="Ryan C.M."/>
            <person name="Banfield J.F."/>
        </authorList>
    </citation>
    <scope>NUCLEOTIDE SEQUENCE [LARGE SCALE GENOMIC DNA]</scope>
</reference>
<feature type="transmembrane region" description="Helical" evidence="1">
    <location>
        <begin position="32"/>
        <end position="50"/>
    </location>
</feature>
<keyword evidence="1" id="KW-0812">Transmembrane</keyword>
<proteinExistence type="predicted"/>